<organism evidence="2">
    <name type="scientific">marine sediment metagenome</name>
    <dbReference type="NCBI Taxonomy" id="412755"/>
    <lineage>
        <taxon>unclassified sequences</taxon>
        <taxon>metagenomes</taxon>
        <taxon>ecological metagenomes</taxon>
    </lineage>
</organism>
<feature type="transmembrane region" description="Helical" evidence="1">
    <location>
        <begin position="49"/>
        <end position="71"/>
    </location>
</feature>
<keyword evidence="1" id="KW-0812">Transmembrane</keyword>
<sequence>MERTESLNKISFRSPVQWGLLAGTLMLTLYAGVLSIANSPGHAFEQFLYMWYWVLPLIAGFSLQAGLFVYIRNRMLELKASGASGGALAASGGMSGTAMVACCVHHLTDLLPVLGLSAAAIFITRFQSVFLLVGVISNVLGILYMLKVIQKNALAPEGRGILSLALRLDMQKAFAFAGVLGAISLVISVFTLL</sequence>
<reference evidence="2" key="1">
    <citation type="journal article" date="2015" name="Nature">
        <title>Complex archaea that bridge the gap between prokaryotes and eukaryotes.</title>
        <authorList>
            <person name="Spang A."/>
            <person name="Saw J.H."/>
            <person name="Jorgensen S.L."/>
            <person name="Zaremba-Niedzwiedzka K."/>
            <person name="Martijn J."/>
            <person name="Lind A.E."/>
            <person name="van Eijk R."/>
            <person name="Schleper C."/>
            <person name="Guy L."/>
            <person name="Ettema T.J."/>
        </authorList>
    </citation>
    <scope>NUCLEOTIDE SEQUENCE</scope>
</reference>
<evidence type="ECO:0000313" key="2">
    <source>
        <dbReference type="EMBL" id="KKL87615.1"/>
    </source>
</evidence>
<gene>
    <name evidence="2" type="ORF">LCGC14_1932910</name>
</gene>
<dbReference type="AlphaFoldDB" id="A0A0F9I196"/>
<protein>
    <submittedName>
        <fullName evidence="2">Uncharacterized protein</fullName>
    </submittedName>
</protein>
<evidence type="ECO:0000256" key="1">
    <source>
        <dbReference type="SAM" id="Phobius"/>
    </source>
</evidence>
<proteinExistence type="predicted"/>
<keyword evidence="1" id="KW-0472">Membrane</keyword>
<feature type="transmembrane region" description="Helical" evidence="1">
    <location>
        <begin position="173"/>
        <end position="192"/>
    </location>
</feature>
<comment type="caution">
    <text evidence="2">The sequence shown here is derived from an EMBL/GenBank/DDBJ whole genome shotgun (WGS) entry which is preliminary data.</text>
</comment>
<name>A0A0F9I196_9ZZZZ</name>
<dbReference type="EMBL" id="LAZR01020789">
    <property type="protein sequence ID" value="KKL87615.1"/>
    <property type="molecule type" value="Genomic_DNA"/>
</dbReference>
<feature type="transmembrane region" description="Helical" evidence="1">
    <location>
        <begin position="83"/>
        <end position="107"/>
    </location>
</feature>
<feature type="transmembrane region" description="Helical" evidence="1">
    <location>
        <begin position="113"/>
        <end position="146"/>
    </location>
</feature>
<feature type="transmembrane region" description="Helical" evidence="1">
    <location>
        <begin position="20"/>
        <end position="37"/>
    </location>
</feature>
<keyword evidence="1" id="KW-1133">Transmembrane helix</keyword>
<accession>A0A0F9I196</accession>